<evidence type="ECO:0000313" key="3">
    <source>
        <dbReference type="Proteomes" id="UP000570166"/>
    </source>
</evidence>
<keyword evidence="3" id="KW-1185">Reference proteome</keyword>
<dbReference type="RefSeq" id="WP_160363504.1">
    <property type="nucleotide sequence ID" value="NZ_JACEIB010000003.1"/>
</dbReference>
<sequence length="148" mass="16561">MTDDGIVNGGQELADRNRATILRLMRAMDVCDADTIREIIAPTATWWVLGVGVLDRENVIQQLQHLLGDAQVAETHIIGTTAEDDRVAVEAHGNFVFADGRAYRNHYHHLYTLTADRVVAVREYLDLRETERAFGPIGGRRIAAPRQN</sequence>
<accession>A0A838L3S1</accession>
<feature type="domain" description="SnoaL-like" evidence="1">
    <location>
        <begin position="23"/>
        <end position="120"/>
    </location>
</feature>
<dbReference type="AlphaFoldDB" id="A0A838L3S1"/>
<protein>
    <submittedName>
        <fullName evidence="2">Nuclear transport factor 2 family protein</fullName>
    </submittedName>
</protein>
<dbReference type="EMBL" id="JACEIB010000003">
    <property type="protein sequence ID" value="MBA2933697.1"/>
    <property type="molecule type" value="Genomic_DNA"/>
</dbReference>
<dbReference type="Gene3D" id="3.10.450.50">
    <property type="match status" value="1"/>
</dbReference>
<evidence type="ECO:0000313" key="2">
    <source>
        <dbReference type="EMBL" id="MBA2933697.1"/>
    </source>
</evidence>
<proteinExistence type="predicted"/>
<dbReference type="SUPFAM" id="SSF54427">
    <property type="entry name" value="NTF2-like"/>
    <property type="match status" value="1"/>
</dbReference>
<dbReference type="Proteomes" id="UP000570166">
    <property type="component" value="Unassembled WGS sequence"/>
</dbReference>
<dbReference type="InterPro" id="IPR032710">
    <property type="entry name" value="NTF2-like_dom_sf"/>
</dbReference>
<gene>
    <name evidence="2" type="ORF">HZF05_06250</name>
</gene>
<organism evidence="2 3">
    <name type="scientific">Sphingomonas chungangi</name>
    <dbReference type="NCBI Taxonomy" id="2683589"/>
    <lineage>
        <taxon>Bacteria</taxon>
        <taxon>Pseudomonadati</taxon>
        <taxon>Pseudomonadota</taxon>
        <taxon>Alphaproteobacteria</taxon>
        <taxon>Sphingomonadales</taxon>
        <taxon>Sphingomonadaceae</taxon>
        <taxon>Sphingomonas</taxon>
    </lineage>
</organism>
<reference evidence="2 3" key="1">
    <citation type="submission" date="2020-07" db="EMBL/GenBank/DDBJ databases">
        <authorList>
            <person name="Sun Q."/>
        </authorList>
    </citation>
    <scope>NUCLEOTIDE SEQUENCE [LARGE SCALE GENOMIC DNA]</scope>
    <source>
        <strain evidence="2 3">CGMCC 1.13654</strain>
    </source>
</reference>
<name>A0A838L3S1_9SPHN</name>
<comment type="caution">
    <text evidence="2">The sequence shown here is derived from an EMBL/GenBank/DDBJ whole genome shotgun (WGS) entry which is preliminary data.</text>
</comment>
<dbReference type="InterPro" id="IPR037401">
    <property type="entry name" value="SnoaL-like"/>
</dbReference>
<evidence type="ECO:0000259" key="1">
    <source>
        <dbReference type="Pfam" id="PF12680"/>
    </source>
</evidence>
<dbReference type="Pfam" id="PF12680">
    <property type="entry name" value="SnoaL_2"/>
    <property type="match status" value="1"/>
</dbReference>